<dbReference type="EMBL" id="KT007000">
    <property type="protein sequence ID" value="AKQ02405.1"/>
    <property type="molecule type" value="Genomic_DNA"/>
</dbReference>
<reference evidence="2" key="1">
    <citation type="journal article" date="2015" name="ISME J.">
        <title>Aquifer environment selects for microbial species cohorts in sediment and groundwater.</title>
        <authorList>
            <person name="Hug L.A."/>
            <person name="Thomas B.C."/>
            <person name="Brown C.T."/>
            <person name="Frischkorn K.R."/>
            <person name="Williams K.H."/>
            <person name="Tringe S.G."/>
            <person name="Banfield J.F."/>
        </authorList>
    </citation>
    <scope>NUCLEOTIDE SEQUENCE</scope>
</reference>
<sequence>MQSVRFNRTNGFTLLETIVYIALLAILIGGGMIGVFNILEGSGRTRQSMYREQEAYFITRKIDAVISEATSIDEPDVSSASTTSGQLTVQAGAETIVINHSGEEILLTRDGTPYELNDALVPATALSFYWNNASNTIVTTFTLDDHPYSVSNYYYE</sequence>
<accession>A0A0H4T6S8</accession>
<name>A0A0H4T6S8_9BACT</name>
<evidence type="ECO:0008006" key="3">
    <source>
        <dbReference type="Google" id="ProtNLM"/>
    </source>
</evidence>
<dbReference type="AlphaFoldDB" id="A0A0H4T6S8"/>
<protein>
    <recommendedName>
        <fullName evidence="3">Type II secretion system protein</fullName>
    </recommendedName>
</protein>
<dbReference type="InterPro" id="IPR012902">
    <property type="entry name" value="N_methyl_site"/>
</dbReference>
<evidence type="ECO:0000313" key="2">
    <source>
        <dbReference type="EMBL" id="AKQ02405.1"/>
    </source>
</evidence>
<organism evidence="2">
    <name type="scientific">uncultured Parcubacteria bacterium Rifle_16ft_4_minimus_37647</name>
    <dbReference type="NCBI Taxonomy" id="1665140"/>
    <lineage>
        <taxon>Bacteria</taxon>
        <taxon>Candidatus Parcubacteria</taxon>
        <taxon>environmental samples</taxon>
    </lineage>
</organism>
<dbReference type="Pfam" id="PF07963">
    <property type="entry name" value="N_methyl"/>
    <property type="match status" value="1"/>
</dbReference>
<proteinExistence type="predicted"/>
<evidence type="ECO:0000256" key="1">
    <source>
        <dbReference type="SAM" id="Phobius"/>
    </source>
</evidence>
<keyword evidence="1" id="KW-0472">Membrane</keyword>
<feature type="transmembrane region" description="Helical" evidence="1">
    <location>
        <begin position="18"/>
        <end position="39"/>
    </location>
</feature>
<keyword evidence="1" id="KW-0812">Transmembrane</keyword>
<keyword evidence="1" id="KW-1133">Transmembrane helix</keyword>